<dbReference type="AlphaFoldDB" id="A0A1L9B1P2"/>
<reference evidence="3 4" key="2">
    <citation type="submission" date="2016-12" db="EMBL/GenBank/DDBJ databases">
        <title>Draft Genome Sequence of Cystobacter ferrugineus Strain Cbfe23.</title>
        <authorList>
            <person name="Akbar S."/>
            <person name="Dowd S.E."/>
            <person name="Stevens D.C."/>
        </authorList>
    </citation>
    <scope>NUCLEOTIDE SEQUENCE [LARGE SCALE GENOMIC DNA]</scope>
    <source>
        <strain evidence="3 4">Cbfe23</strain>
    </source>
</reference>
<accession>A0A1L9B1P2</accession>
<feature type="compositionally biased region" description="Polar residues" evidence="1">
    <location>
        <begin position="38"/>
        <end position="48"/>
    </location>
</feature>
<gene>
    <name evidence="3" type="ORF">BON30_34000</name>
</gene>
<reference evidence="4" key="1">
    <citation type="submission" date="2016-11" db="EMBL/GenBank/DDBJ databases">
        <authorList>
            <person name="Shukria A."/>
            <person name="Stevens D.C."/>
        </authorList>
    </citation>
    <scope>NUCLEOTIDE SEQUENCE [LARGE SCALE GENOMIC DNA]</scope>
    <source>
        <strain evidence="4">Cbfe23</strain>
    </source>
</reference>
<name>A0A1L9B1P2_9BACT</name>
<keyword evidence="4" id="KW-1185">Reference proteome</keyword>
<evidence type="ECO:0000313" key="4">
    <source>
        <dbReference type="Proteomes" id="UP000182229"/>
    </source>
</evidence>
<keyword evidence="2" id="KW-0732">Signal</keyword>
<dbReference type="PROSITE" id="PS51257">
    <property type="entry name" value="PROKAR_LIPOPROTEIN"/>
    <property type="match status" value="1"/>
</dbReference>
<evidence type="ECO:0008006" key="5">
    <source>
        <dbReference type="Google" id="ProtNLM"/>
    </source>
</evidence>
<proteinExistence type="predicted"/>
<dbReference type="STRING" id="83449.BON30_34000"/>
<organism evidence="3 4">
    <name type="scientific">Cystobacter ferrugineus</name>
    <dbReference type="NCBI Taxonomy" id="83449"/>
    <lineage>
        <taxon>Bacteria</taxon>
        <taxon>Pseudomonadati</taxon>
        <taxon>Myxococcota</taxon>
        <taxon>Myxococcia</taxon>
        <taxon>Myxococcales</taxon>
        <taxon>Cystobacterineae</taxon>
        <taxon>Archangiaceae</taxon>
        <taxon>Cystobacter</taxon>
    </lineage>
</organism>
<evidence type="ECO:0000313" key="3">
    <source>
        <dbReference type="EMBL" id="OJH36177.1"/>
    </source>
</evidence>
<evidence type="ECO:0000256" key="1">
    <source>
        <dbReference type="SAM" id="MobiDB-lite"/>
    </source>
</evidence>
<dbReference type="Pfam" id="PF19544">
    <property type="entry name" value="DUF6068"/>
    <property type="match status" value="1"/>
</dbReference>
<sequence length="389" mass="41579">MRMRSFPFISSMPLGMALLLLAGCKSTKSGGLAPTSPEPTTVAPSATSPWQRARVGDAVTYTFSAQQGATPGGTARSLRGLVTLEVVAVQQPWVWVNVAFTDEAGKPLAPVGLALPQLLPVRSDVTRPIEVPPLGEPTAERPTVAGRAWDAQRFEKDSRPVDGPLVTRVYATEPGPLYLTRGLLSARTESAGFHVPGGSELTLRDFREGSSTASPAAPALERPLAGTYYDRRLEQGPTPTLTRVCFGAERGFLLRTEAPLDTQAAPCTNFAEAEPEPLEEVLTGLVWEAVAVQWPPATAAAGTRGTFEAEGHAVPALTAQRTENDGSTQRVVSETYAADPWSPTLAGLAREARFQPLAESTERVEKGGKRELEGGSRLVRWGSWWDGAR</sequence>
<feature type="chain" id="PRO_5012973545" description="Lipoprotein" evidence="2">
    <location>
        <begin position="23"/>
        <end position="389"/>
    </location>
</feature>
<feature type="signal peptide" evidence="2">
    <location>
        <begin position="1"/>
        <end position="22"/>
    </location>
</feature>
<dbReference type="InterPro" id="IPR045712">
    <property type="entry name" value="DUF6068"/>
</dbReference>
<dbReference type="EMBL" id="MPIN01000011">
    <property type="protein sequence ID" value="OJH36177.1"/>
    <property type="molecule type" value="Genomic_DNA"/>
</dbReference>
<dbReference type="Proteomes" id="UP000182229">
    <property type="component" value="Unassembled WGS sequence"/>
</dbReference>
<evidence type="ECO:0000256" key="2">
    <source>
        <dbReference type="SAM" id="SignalP"/>
    </source>
</evidence>
<feature type="region of interest" description="Disordered" evidence="1">
    <location>
        <begin position="29"/>
        <end position="48"/>
    </location>
</feature>
<protein>
    <recommendedName>
        <fullName evidence="5">Lipoprotein</fullName>
    </recommendedName>
</protein>
<comment type="caution">
    <text evidence="3">The sequence shown here is derived from an EMBL/GenBank/DDBJ whole genome shotgun (WGS) entry which is preliminary data.</text>
</comment>